<keyword evidence="13 16" id="KW-0675">Receptor</keyword>
<evidence type="ECO:0000313" key="19">
    <source>
        <dbReference type="RefSeq" id="XP_050931106.1"/>
    </source>
</evidence>
<dbReference type="GO" id="GO:0046872">
    <property type="term" value="F:metal ion binding"/>
    <property type="evidence" value="ECO:0007669"/>
    <property type="project" value="UniProtKB-KW"/>
</dbReference>
<comment type="subcellular location">
    <subcellularLocation>
        <location evidence="1 16">Membrane</location>
        <topology evidence="1 16">Single-pass type I membrane protein</topology>
    </subcellularLocation>
</comment>
<dbReference type="InterPro" id="IPR048285">
    <property type="entry name" value="Integrin_alpha_Ig-like_2"/>
</dbReference>
<dbReference type="SUPFAM" id="SSF69179">
    <property type="entry name" value="Integrin domains"/>
    <property type="match status" value="3"/>
</dbReference>
<dbReference type="Gene3D" id="2.60.40.1460">
    <property type="entry name" value="Integrin domains. Chain A, domain 2"/>
    <property type="match status" value="1"/>
</dbReference>
<keyword evidence="6" id="KW-0677">Repeat</keyword>
<dbReference type="InterPro" id="IPR002035">
    <property type="entry name" value="VWF_A"/>
</dbReference>
<dbReference type="InterPro" id="IPR013649">
    <property type="entry name" value="Integrin_alpha_Ig-like_1"/>
</dbReference>
<dbReference type="Gene3D" id="2.60.40.1510">
    <property type="entry name" value="ntegrin, alpha v. Chain A, domain 3"/>
    <property type="match status" value="1"/>
</dbReference>
<gene>
    <name evidence="19" type="primary">LOC108896084</name>
</gene>
<protein>
    <submittedName>
        <fullName evidence="19">Integrin alpha-2</fullName>
    </submittedName>
</protein>
<name>A0AAJ8DTN6_LATCA</name>
<dbReference type="SUPFAM" id="SSF53300">
    <property type="entry name" value="vWA-like"/>
    <property type="match status" value="1"/>
</dbReference>
<dbReference type="SMART" id="SM00327">
    <property type="entry name" value="VWA"/>
    <property type="match status" value="1"/>
</dbReference>
<keyword evidence="12" id="KW-1015">Disulfide bond</keyword>
<evidence type="ECO:0000256" key="13">
    <source>
        <dbReference type="ARBA" id="ARBA00023170"/>
    </source>
</evidence>
<dbReference type="InterPro" id="IPR048286">
    <property type="entry name" value="Integrin_alpha_Ig-like_3"/>
</dbReference>
<dbReference type="Pfam" id="PF01839">
    <property type="entry name" value="FG-GAP"/>
    <property type="match status" value="2"/>
</dbReference>
<dbReference type="GO" id="GO:0007229">
    <property type="term" value="P:integrin-mediated signaling pathway"/>
    <property type="evidence" value="ECO:0007669"/>
    <property type="project" value="UniProtKB-KW"/>
</dbReference>
<evidence type="ECO:0000313" key="18">
    <source>
        <dbReference type="Proteomes" id="UP000694890"/>
    </source>
</evidence>
<dbReference type="Gene3D" id="2.60.40.1530">
    <property type="entry name" value="ntegrin, alpha v. Chain A, domain 4"/>
    <property type="match status" value="1"/>
</dbReference>
<feature type="repeat" description="FG-GAP" evidence="15">
    <location>
        <begin position="525"/>
        <end position="589"/>
    </location>
</feature>
<dbReference type="SUPFAM" id="SSF69318">
    <property type="entry name" value="Integrin alpha N-terminal domain"/>
    <property type="match status" value="1"/>
</dbReference>
<dbReference type="GO" id="GO:0007160">
    <property type="term" value="P:cell-matrix adhesion"/>
    <property type="evidence" value="ECO:0007669"/>
    <property type="project" value="TreeGrafter"/>
</dbReference>
<dbReference type="PROSITE" id="PS50234">
    <property type="entry name" value="VWFA"/>
    <property type="match status" value="1"/>
</dbReference>
<evidence type="ECO:0000256" key="3">
    <source>
        <dbReference type="ARBA" id="ARBA00022692"/>
    </source>
</evidence>
<evidence type="ECO:0000256" key="11">
    <source>
        <dbReference type="ARBA" id="ARBA00023136"/>
    </source>
</evidence>
<evidence type="ECO:0000256" key="10">
    <source>
        <dbReference type="ARBA" id="ARBA00023037"/>
    </source>
</evidence>
<dbReference type="GO" id="GO:0008305">
    <property type="term" value="C:integrin complex"/>
    <property type="evidence" value="ECO:0007669"/>
    <property type="project" value="InterPro"/>
</dbReference>
<keyword evidence="3 16" id="KW-0812">Transmembrane</keyword>
<dbReference type="Gene3D" id="1.20.5.930">
    <property type="entry name" value="Bicelle-embedded integrin alpha(iib) transmembrane segment"/>
    <property type="match status" value="1"/>
</dbReference>
<dbReference type="GO" id="GO:0098609">
    <property type="term" value="P:cell-cell adhesion"/>
    <property type="evidence" value="ECO:0007669"/>
    <property type="project" value="TreeGrafter"/>
</dbReference>
<accession>A0AAJ8DTN6</accession>
<dbReference type="GO" id="GO:0033627">
    <property type="term" value="P:cell adhesion mediated by integrin"/>
    <property type="evidence" value="ECO:0007669"/>
    <property type="project" value="TreeGrafter"/>
</dbReference>
<dbReference type="AlphaFoldDB" id="A0AAJ8DTN6"/>
<keyword evidence="11 16" id="KW-0472">Membrane</keyword>
<dbReference type="Proteomes" id="UP000694890">
    <property type="component" value="Linkage group LG13"/>
</dbReference>
<keyword evidence="9 16" id="KW-1133">Transmembrane helix</keyword>
<keyword evidence="5" id="KW-0732">Signal</keyword>
<evidence type="ECO:0000256" key="14">
    <source>
        <dbReference type="ARBA" id="ARBA00023180"/>
    </source>
</evidence>
<comment type="similarity">
    <text evidence="2 16">Belongs to the integrin alpha chain family.</text>
</comment>
<dbReference type="FunFam" id="3.40.50.410:FF:000012">
    <property type="entry name" value="Integrin, alpha 10"/>
    <property type="match status" value="1"/>
</dbReference>
<evidence type="ECO:0000256" key="1">
    <source>
        <dbReference type="ARBA" id="ARBA00004479"/>
    </source>
</evidence>
<keyword evidence="4" id="KW-0479">Metal-binding</keyword>
<feature type="repeat" description="FG-GAP" evidence="15">
    <location>
        <begin position="84"/>
        <end position="142"/>
    </location>
</feature>
<evidence type="ECO:0000256" key="6">
    <source>
        <dbReference type="ARBA" id="ARBA00022737"/>
    </source>
</evidence>
<dbReference type="InterPro" id="IPR036465">
    <property type="entry name" value="vWFA_dom_sf"/>
</dbReference>
<dbReference type="SMART" id="SM00191">
    <property type="entry name" value="Int_alpha"/>
    <property type="match status" value="5"/>
</dbReference>
<sequence length="1256" mass="138383">MVCLANRSDSGWDDARSNCVNKASGRHRLLSKQQPQLRQVRWLHLITSYKWNKDGHGVLLGNIFVTIIVIIDRVWQSQSFNVGTAGAKIFSGLAAEEFGYSVLQTTNHEGKWLLVGAPWSGFSKNRKGDVYKCPVMGSRNSCDKLNLQDSVSIPNVRNINNNMSLGLTLTRMPQVNGLMVCGPLWGQLCGTQDFYPGICAKMNPLFTLQPAFSPAVQTCGGPMDIVIVLDGSNSIYPWKPMTDFLQKLLPTLDIGPENTQVSVIQYGVDAKFEFKLNQYKTKEEVIAAASAITQMYGQSTNTFHAIQYASQWGFNQKYGGRPGAAKVMVVVTDGESHDVAFRDTVIGECEKQGITRFGIAVLGYYIRNNIDTENLIKEIKSIASVPTEKYFFNVSEEAALSTIAGTLGDRIFNIEGTGKGGDNFKMEMSQVGFSAHYSGQQDVMMLGAVGAYAWSGTVVHQTGSKVDILPFSAFEGTLQDRNHSSLLGYSVTTLTDGSTVYFVAGAPRSNHSGQVIVYTFDAQKQSTIIDSERGKQIGSYFGSVLCSLDVDKDGVTDLLLVGAPMFMSELKREEGRVYLFSVTKGILNEQGFLNGLPATENARFGMAISAIPDLDLNGYNDVVVGAPLEDKQRGVIYIYNGEKKTLNKQFSQRILGSKLDSQLQYFGRSLDSYKDLNDDTLPDISIGAYGKVVQLWSRGVAFVTTKASFNPDKINIFNKPCNINGRKLSCFNVNLCFSAEFRPKNPVGPVDISYTLTLDADLQASRVTSRGMFTKNNERFLTDKARISPTPLCQDYQVYVQETPDFVNSLSLKVEIEQENPDVNPVLDVFSPHASQFFIPFTKDCGSDEVCISDLVLSVKRDTEASSSSSSHLCSCVAAQVLFWSAANNRELSFQVAVKNKKENAYNTQVLATFSSNLYYSSVFPSTDEVKCSSTQTQTVSCQVGYPVLKKDEEVKFQINFEYNFDQLQNQAEVKFEAKSDGKEERPADNKVDISFPVKYDTGVVLSRRSNINFYVANATSKTVTTVKSLDDIGPEFNFTVKVSTGNFPVSLLYLTIALPMMTKGGNQLLYVTKVNTQAASAQGGSVSCDSSSLVDPLKIDAKGHKVSFSQESFRGMEKLDCKSTKCEYIKCILKDTDLKTDYFVEVKTRIWSGTFNLATYQTVELISSVDVETSKPDLLIINVKQQPVEVTISKPGEKGEVPVGVIVGSVIAGLLLLALAVGLLWKFGFFKRKYQQLQMEADGDGQSHAHVDEVL</sequence>
<evidence type="ECO:0000259" key="17">
    <source>
        <dbReference type="PROSITE" id="PS50234"/>
    </source>
</evidence>
<dbReference type="PRINTS" id="PR01185">
    <property type="entry name" value="INTEGRINA"/>
</dbReference>
<evidence type="ECO:0000256" key="7">
    <source>
        <dbReference type="ARBA" id="ARBA00022837"/>
    </source>
</evidence>
<dbReference type="GO" id="GO:0009897">
    <property type="term" value="C:external side of plasma membrane"/>
    <property type="evidence" value="ECO:0007669"/>
    <property type="project" value="TreeGrafter"/>
</dbReference>
<dbReference type="Pfam" id="PF20805">
    <property type="entry name" value="Integrin_A_Ig_2"/>
    <property type="match status" value="1"/>
</dbReference>
<evidence type="ECO:0000256" key="4">
    <source>
        <dbReference type="ARBA" id="ARBA00022723"/>
    </source>
</evidence>
<dbReference type="InterPro" id="IPR013519">
    <property type="entry name" value="Int_alpha_beta-p"/>
</dbReference>
<evidence type="ECO:0000256" key="16">
    <source>
        <dbReference type="RuleBase" id="RU003762"/>
    </source>
</evidence>
<evidence type="ECO:0000256" key="5">
    <source>
        <dbReference type="ARBA" id="ARBA00022729"/>
    </source>
</evidence>
<evidence type="ECO:0000256" key="2">
    <source>
        <dbReference type="ARBA" id="ARBA00008054"/>
    </source>
</evidence>
<evidence type="ECO:0000256" key="15">
    <source>
        <dbReference type="PROSITE-ProRule" id="PRU00803"/>
    </source>
</evidence>
<dbReference type="PANTHER" id="PTHR23220:SF23">
    <property type="entry name" value="INTEGRIN ALPHA-2"/>
    <property type="match status" value="1"/>
</dbReference>
<evidence type="ECO:0000256" key="8">
    <source>
        <dbReference type="ARBA" id="ARBA00022889"/>
    </source>
</evidence>
<keyword evidence="10 16" id="KW-0401">Integrin</keyword>
<evidence type="ECO:0000256" key="12">
    <source>
        <dbReference type="ARBA" id="ARBA00023157"/>
    </source>
</evidence>
<proteinExistence type="inferred from homology"/>
<dbReference type="GO" id="GO:0005178">
    <property type="term" value="F:integrin binding"/>
    <property type="evidence" value="ECO:0007669"/>
    <property type="project" value="TreeGrafter"/>
</dbReference>
<dbReference type="Pfam" id="PF20806">
    <property type="entry name" value="Integrin_A_Ig_3"/>
    <property type="match status" value="1"/>
</dbReference>
<dbReference type="PROSITE" id="PS51470">
    <property type="entry name" value="FG_GAP"/>
    <property type="match status" value="4"/>
</dbReference>
<feature type="repeat" description="FG-GAP" evidence="15">
    <location>
        <begin position="590"/>
        <end position="648"/>
    </location>
</feature>
<dbReference type="Gene3D" id="3.40.50.410">
    <property type="entry name" value="von Willebrand factor, type A domain"/>
    <property type="match status" value="1"/>
</dbReference>
<feature type="repeat" description="FG-GAP" evidence="15">
    <location>
        <begin position="652"/>
        <end position="712"/>
    </location>
</feature>
<dbReference type="PROSITE" id="PS00242">
    <property type="entry name" value="INTEGRIN_ALPHA"/>
    <property type="match status" value="1"/>
</dbReference>
<dbReference type="InterPro" id="IPR013517">
    <property type="entry name" value="FG-GAP"/>
</dbReference>
<dbReference type="Pfam" id="PF08441">
    <property type="entry name" value="Integrin_A_Ig_1"/>
    <property type="match status" value="1"/>
</dbReference>
<dbReference type="KEGG" id="lcf:108896084"/>
<dbReference type="PANTHER" id="PTHR23220">
    <property type="entry name" value="INTEGRIN ALPHA"/>
    <property type="match status" value="1"/>
</dbReference>
<keyword evidence="8 16" id="KW-0130">Cell adhesion</keyword>
<dbReference type="GeneID" id="108896084"/>
<dbReference type="PRINTS" id="PR00453">
    <property type="entry name" value="VWFADOMAIN"/>
</dbReference>
<organism evidence="18 19">
    <name type="scientific">Lates calcarifer</name>
    <name type="common">Barramundi</name>
    <name type="synonym">Holocentrus calcarifer</name>
    <dbReference type="NCBI Taxonomy" id="8187"/>
    <lineage>
        <taxon>Eukaryota</taxon>
        <taxon>Metazoa</taxon>
        <taxon>Chordata</taxon>
        <taxon>Craniata</taxon>
        <taxon>Vertebrata</taxon>
        <taxon>Euteleostomi</taxon>
        <taxon>Actinopterygii</taxon>
        <taxon>Neopterygii</taxon>
        <taxon>Teleostei</taxon>
        <taxon>Neoteleostei</taxon>
        <taxon>Acanthomorphata</taxon>
        <taxon>Carangaria</taxon>
        <taxon>Carangaria incertae sedis</taxon>
        <taxon>Centropomidae</taxon>
        <taxon>Lates</taxon>
    </lineage>
</organism>
<dbReference type="RefSeq" id="XP_050931106.1">
    <property type="nucleotide sequence ID" value="XM_051075149.1"/>
</dbReference>
<dbReference type="InterPro" id="IPR000413">
    <property type="entry name" value="Integrin_alpha"/>
</dbReference>
<keyword evidence="7" id="KW-0106">Calcium</keyword>
<dbReference type="Gene3D" id="2.130.10.130">
    <property type="entry name" value="Integrin alpha, N-terminal"/>
    <property type="match status" value="2"/>
</dbReference>
<dbReference type="InterPro" id="IPR028994">
    <property type="entry name" value="Integrin_alpha_N"/>
</dbReference>
<feature type="domain" description="VWFA" evidence="17">
    <location>
        <begin position="224"/>
        <end position="411"/>
    </location>
</feature>
<keyword evidence="14" id="KW-0325">Glycoprotein</keyword>
<dbReference type="InterPro" id="IPR032695">
    <property type="entry name" value="Integrin_dom_sf"/>
</dbReference>
<feature type="transmembrane region" description="Helical" evidence="16">
    <location>
        <begin position="1204"/>
        <end position="1226"/>
    </location>
</feature>
<dbReference type="Pfam" id="PF00092">
    <property type="entry name" value="VWA"/>
    <property type="match status" value="1"/>
</dbReference>
<dbReference type="InterPro" id="IPR018184">
    <property type="entry name" value="Integrin_alpha_C_CS"/>
</dbReference>
<reference evidence="19" key="1">
    <citation type="submission" date="2025-08" db="UniProtKB">
        <authorList>
            <consortium name="RefSeq"/>
        </authorList>
    </citation>
    <scope>IDENTIFICATION</scope>
    <source>
        <tissue evidence="19">Brain</tissue>
    </source>
</reference>
<evidence type="ECO:0000256" key="9">
    <source>
        <dbReference type="ARBA" id="ARBA00022989"/>
    </source>
</evidence>